<accession>A0A8H9KFA1</accession>
<dbReference type="RefSeq" id="WP_201724934.1">
    <property type="nucleotide sequence ID" value="NZ_BLYO01000061.1"/>
</dbReference>
<dbReference type="Proteomes" id="UP000618094">
    <property type="component" value="Unassembled WGS sequence"/>
</dbReference>
<evidence type="ECO:0000313" key="1">
    <source>
        <dbReference type="EMBL" id="GFO98521.1"/>
    </source>
</evidence>
<proteinExistence type="predicted"/>
<protein>
    <submittedName>
        <fullName evidence="1">Uncharacterized protein</fullName>
    </submittedName>
</protein>
<reference evidence="1" key="1">
    <citation type="submission" date="2020-07" db="EMBL/GenBank/DDBJ databases">
        <title>Draft genome sequence of Lactobacillus helveticus strain H-8.</title>
        <authorList>
            <person name="Endo A."/>
            <person name="Maeno S."/>
            <person name="Kido Y."/>
        </authorList>
    </citation>
    <scope>NUCLEOTIDE SEQUENCE</scope>
    <source>
        <strain evidence="1">H-8</strain>
    </source>
</reference>
<organism evidence="1 2">
    <name type="scientific">Lactobacillus helveticus</name>
    <name type="common">Lactobacillus suntoryeus</name>
    <dbReference type="NCBI Taxonomy" id="1587"/>
    <lineage>
        <taxon>Bacteria</taxon>
        <taxon>Bacillati</taxon>
        <taxon>Bacillota</taxon>
        <taxon>Bacilli</taxon>
        <taxon>Lactobacillales</taxon>
        <taxon>Lactobacillaceae</taxon>
        <taxon>Lactobacillus</taxon>
    </lineage>
</organism>
<name>A0A8H9KFA1_LACHE</name>
<dbReference type="EMBL" id="BLYO01000061">
    <property type="protein sequence ID" value="GFO98521.1"/>
    <property type="molecule type" value="Genomic_DNA"/>
</dbReference>
<evidence type="ECO:0000313" key="2">
    <source>
        <dbReference type="Proteomes" id="UP000618094"/>
    </source>
</evidence>
<sequence>MSKNNRVFVIFFSILLFLTVGMSEKAYAEQISGTVHNELVGTFDKSQTSNRTIEE</sequence>
<gene>
    <name evidence="1" type="ORF">LHEH8_02770</name>
</gene>
<comment type="caution">
    <text evidence="1">The sequence shown here is derived from an EMBL/GenBank/DDBJ whole genome shotgun (WGS) entry which is preliminary data.</text>
</comment>
<dbReference type="AlphaFoldDB" id="A0A8H9KFA1"/>